<gene>
    <name evidence="2" type="ORF">LKD70_17960</name>
</gene>
<proteinExistence type="predicted"/>
<dbReference type="CDD" id="cd03890">
    <property type="entry name" value="M20_pepD"/>
    <property type="match status" value="1"/>
</dbReference>
<feature type="domain" description="Peptidase M20 dimerisation" evidence="1">
    <location>
        <begin position="206"/>
        <end position="292"/>
    </location>
</feature>
<name>A0ABS8G4F0_9FIRM</name>
<dbReference type="Proteomes" id="UP001198151">
    <property type="component" value="Unassembled WGS sequence"/>
</dbReference>
<dbReference type="InterPro" id="IPR001160">
    <property type="entry name" value="Peptidase_M20C"/>
</dbReference>
<organism evidence="2 3">
    <name type="scientific">Ruminococcus turbiniformis</name>
    <dbReference type="NCBI Taxonomy" id="2881258"/>
    <lineage>
        <taxon>Bacteria</taxon>
        <taxon>Bacillati</taxon>
        <taxon>Bacillota</taxon>
        <taxon>Clostridia</taxon>
        <taxon>Eubacteriales</taxon>
        <taxon>Oscillospiraceae</taxon>
        <taxon>Ruminococcus</taxon>
    </lineage>
</organism>
<dbReference type="Gene3D" id="3.40.630.10">
    <property type="entry name" value="Zn peptidases"/>
    <property type="match status" value="2"/>
</dbReference>
<dbReference type="PRINTS" id="PR00934">
    <property type="entry name" value="XHISDIPTASE"/>
</dbReference>
<comment type="caution">
    <text evidence="2">The sequence shown here is derived from an EMBL/GenBank/DDBJ whole genome shotgun (WGS) entry which is preliminary data.</text>
</comment>
<dbReference type="EMBL" id="JAJEQX010000062">
    <property type="protein sequence ID" value="MCC2256267.1"/>
    <property type="molecule type" value="Genomic_DNA"/>
</dbReference>
<dbReference type="NCBIfam" id="TIGR01893">
    <property type="entry name" value="aa-his-dipept"/>
    <property type="match status" value="1"/>
</dbReference>
<keyword evidence="3" id="KW-1185">Reference proteome</keyword>
<dbReference type="PANTHER" id="PTHR43501">
    <property type="entry name" value="CYTOSOL NON-SPECIFIC DIPEPTIDASE"/>
    <property type="match status" value="1"/>
</dbReference>
<dbReference type="InterPro" id="IPR011650">
    <property type="entry name" value="Peptidase_M20_dimer"/>
</dbReference>
<sequence length="496" mass="54240">MNYKIRGYKPEKLFHCFEEISAIPRGSGNEKAISDYLVRFAEERGLEVYQDDSFNVLIRKNACGGAVSKTPVMLQGHLDMVCDSLAGTEHDFEKEGINLVLNDGVLSADGTTLGADNGAAVALMMAVLDDDSLTHPPLECVFTTEEEIGLNGASAFDKSKIHSRILINLDSEDEGVATVSCAGGMRIDLTRRVTRVNASGMVLRLEVSGLMGGHSGMDINKERQNADLIMARMAEALIEKTGAGLVSLCGGTKDNAIPRECEAVLLCENAEEAEAARKEAVKFAEVLTEELRPYEPGIVIKIDTEERQEVSVLSKEDAKALTGALRLIPNGVLRADYKPGGFVIASVNLGIVRTEEDRIVIASAPRSSVASLQEDTKNRFKTLAGTFGFEIGFRGEYPGWSYQENSLIRRVFQESYRGLFQEELKIEEIHAGLECGLFVDALPGMDAISVGPTIKNVHTPDEEMPLDSMERFWLLLEDVLRQLGNMDNGNPCEIID</sequence>
<evidence type="ECO:0000313" key="2">
    <source>
        <dbReference type="EMBL" id="MCC2256267.1"/>
    </source>
</evidence>
<reference evidence="2 3" key="1">
    <citation type="submission" date="2021-10" db="EMBL/GenBank/DDBJ databases">
        <title>Anaerobic single-cell dispensing facilitates the cultivation of human gut bacteria.</title>
        <authorList>
            <person name="Afrizal A."/>
        </authorList>
    </citation>
    <scope>NUCLEOTIDE SEQUENCE [LARGE SCALE GENOMIC DNA]</scope>
    <source>
        <strain evidence="2 3">CLA-AA-H200</strain>
    </source>
</reference>
<dbReference type="Pfam" id="PF01546">
    <property type="entry name" value="Peptidase_M20"/>
    <property type="match status" value="1"/>
</dbReference>
<dbReference type="PANTHER" id="PTHR43501:SF1">
    <property type="entry name" value="CYTOSOL NON-SPECIFIC DIPEPTIDASE"/>
    <property type="match status" value="1"/>
</dbReference>
<dbReference type="InterPro" id="IPR002933">
    <property type="entry name" value="Peptidase_M20"/>
</dbReference>
<dbReference type="SUPFAM" id="SSF53187">
    <property type="entry name" value="Zn-dependent exopeptidases"/>
    <property type="match status" value="1"/>
</dbReference>
<dbReference type="Pfam" id="PF07687">
    <property type="entry name" value="M20_dimer"/>
    <property type="match status" value="1"/>
</dbReference>
<protein>
    <submittedName>
        <fullName evidence="2">Aminoacyl-histidine dipeptidase</fullName>
    </submittedName>
</protein>
<dbReference type="RefSeq" id="WP_227709241.1">
    <property type="nucleotide sequence ID" value="NZ_JAJEQX010000062.1"/>
</dbReference>
<accession>A0ABS8G4F0</accession>
<evidence type="ECO:0000259" key="1">
    <source>
        <dbReference type="Pfam" id="PF07687"/>
    </source>
</evidence>
<dbReference type="PIRSF" id="PIRSF016599">
    <property type="entry name" value="Xaa-His_dipept"/>
    <property type="match status" value="1"/>
</dbReference>
<evidence type="ECO:0000313" key="3">
    <source>
        <dbReference type="Proteomes" id="UP001198151"/>
    </source>
</evidence>